<reference evidence="1" key="1">
    <citation type="submission" date="2014-09" db="EMBL/GenBank/DDBJ databases">
        <authorList>
            <person name="Magalhaes I.L.F."/>
            <person name="Oliveira U."/>
            <person name="Santos F.R."/>
            <person name="Vidigal T.H.D.A."/>
            <person name="Brescovit A.D."/>
            <person name="Santos A.J."/>
        </authorList>
    </citation>
    <scope>NUCLEOTIDE SEQUENCE</scope>
    <source>
        <tissue evidence="1">Shoot tissue taken approximately 20 cm above the soil surface</tissue>
    </source>
</reference>
<dbReference type="EMBL" id="GBRH01220348">
    <property type="protein sequence ID" value="JAD77547.1"/>
    <property type="molecule type" value="Transcribed_RNA"/>
</dbReference>
<organism evidence="1">
    <name type="scientific">Arundo donax</name>
    <name type="common">Giant reed</name>
    <name type="synonym">Donax arundinaceus</name>
    <dbReference type="NCBI Taxonomy" id="35708"/>
    <lineage>
        <taxon>Eukaryota</taxon>
        <taxon>Viridiplantae</taxon>
        <taxon>Streptophyta</taxon>
        <taxon>Embryophyta</taxon>
        <taxon>Tracheophyta</taxon>
        <taxon>Spermatophyta</taxon>
        <taxon>Magnoliopsida</taxon>
        <taxon>Liliopsida</taxon>
        <taxon>Poales</taxon>
        <taxon>Poaceae</taxon>
        <taxon>PACMAD clade</taxon>
        <taxon>Arundinoideae</taxon>
        <taxon>Arundineae</taxon>
        <taxon>Arundo</taxon>
    </lineage>
</organism>
<sequence>MESIVRAPSPSVPSIVSMSYGYMPCISRRCRSLGWKWLTNPHGRRGSRWIAPNDSLMGHCSRARGSNRSWVRQYGNSIIMNSPRSTTTISKCCTAR</sequence>
<protein>
    <submittedName>
        <fullName evidence="1">Uncharacterized protein</fullName>
    </submittedName>
</protein>
<evidence type="ECO:0000313" key="1">
    <source>
        <dbReference type="EMBL" id="JAD77547.1"/>
    </source>
</evidence>
<accession>A0A0A9D1B4</accession>
<dbReference type="AlphaFoldDB" id="A0A0A9D1B4"/>
<name>A0A0A9D1B4_ARUDO</name>
<reference evidence="1" key="2">
    <citation type="journal article" date="2015" name="Data Brief">
        <title>Shoot transcriptome of the giant reed, Arundo donax.</title>
        <authorList>
            <person name="Barrero R.A."/>
            <person name="Guerrero F.D."/>
            <person name="Moolhuijzen P."/>
            <person name="Goolsby J.A."/>
            <person name="Tidwell J."/>
            <person name="Bellgard S.E."/>
            <person name="Bellgard M.I."/>
        </authorList>
    </citation>
    <scope>NUCLEOTIDE SEQUENCE</scope>
    <source>
        <tissue evidence="1">Shoot tissue taken approximately 20 cm above the soil surface</tissue>
    </source>
</reference>
<proteinExistence type="predicted"/>